<proteinExistence type="predicted"/>
<evidence type="ECO:0000313" key="2">
    <source>
        <dbReference type="Proteomes" id="UP000305546"/>
    </source>
</evidence>
<name>A0A5C4LS56_9PSEU</name>
<dbReference type="AlphaFoldDB" id="A0A5C4LS56"/>
<protein>
    <submittedName>
        <fullName evidence="1">Uncharacterized protein</fullName>
    </submittedName>
</protein>
<evidence type="ECO:0000313" key="1">
    <source>
        <dbReference type="EMBL" id="TNC21092.1"/>
    </source>
</evidence>
<sequence length="118" mass="12757">MPEPQHPGRTRRVNVPDPVQRLLIRLACATSFIRPEMLVQVFATPFMVSGLPANAVPMGSSSTAIVPKKTPTRSRSLMDWASWLQSSHSPEPAHQSPPEVIGLAGLRSPRAILSGLGK</sequence>
<organism evidence="1 2">
    <name type="scientific">Amycolatopsis alkalitolerans</name>
    <dbReference type="NCBI Taxonomy" id="2547244"/>
    <lineage>
        <taxon>Bacteria</taxon>
        <taxon>Bacillati</taxon>
        <taxon>Actinomycetota</taxon>
        <taxon>Actinomycetes</taxon>
        <taxon>Pseudonocardiales</taxon>
        <taxon>Pseudonocardiaceae</taxon>
        <taxon>Amycolatopsis</taxon>
    </lineage>
</organism>
<accession>A0A5C4LS56</accession>
<gene>
    <name evidence="1" type="ORF">FG385_29360</name>
</gene>
<keyword evidence="2" id="KW-1185">Reference proteome</keyword>
<dbReference type="EMBL" id="VDFW01000037">
    <property type="protein sequence ID" value="TNC21092.1"/>
    <property type="molecule type" value="Genomic_DNA"/>
</dbReference>
<reference evidence="1 2" key="1">
    <citation type="submission" date="2019-06" db="EMBL/GenBank/DDBJ databases">
        <title>Amycolatopsis alkalitolerans sp. nov., isolated from Gastrodia elata Blume.</title>
        <authorList>
            <person name="Narsing Rao M.P."/>
            <person name="Li W.J."/>
        </authorList>
    </citation>
    <scope>NUCLEOTIDE SEQUENCE [LARGE SCALE GENOMIC DNA]</scope>
    <source>
        <strain evidence="1 2">SYSUP0005</strain>
    </source>
</reference>
<dbReference type="Proteomes" id="UP000305546">
    <property type="component" value="Unassembled WGS sequence"/>
</dbReference>
<comment type="caution">
    <text evidence="1">The sequence shown here is derived from an EMBL/GenBank/DDBJ whole genome shotgun (WGS) entry which is preliminary data.</text>
</comment>
<dbReference type="RefSeq" id="WP_139100047.1">
    <property type="nucleotide sequence ID" value="NZ_VDFW01000037.1"/>
</dbReference>